<sequence length="160" mass="17775">MVEDDPQEPITLLIDSPGGNLMAGMMVYDLIKIIDAPVNTVAMGLAASMGQFLLSAGTKGRRWVFPSARIMMHQPSSGIGGSAEDIRIQVEQHRLTRKVFEQEQASNIGQSVETIHNDSERDRWFLAQDAVDYGIADHVLSSWSQLRVLKLEEKGKEHKS</sequence>
<dbReference type="InterPro" id="IPR029045">
    <property type="entry name" value="ClpP/crotonase-like_dom_sf"/>
</dbReference>
<organism evidence="9 10">
    <name type="scientific">Corynebacterium belfantii</name>
    <dbReference type="NCBI Taxonomy" id="2014537"/>
    <lineage>
        <taxon>Bacteria</taxon>
        <taxon>Bacillati</taxon>
        <taxon>Actinomycetota</taxon>
        <taxon>Actinomycetes</taxon>
        <taxon>Mycobacteriales</taxon>
        <taxon>Corynebacteriaceae</taxon>
        <taxon>Corynebacterium</taxon>
    </lineage>
</organism>
<keyword evidence="3 9" id="KW-0645">Protease</keyword>
<keyword evidence="10" id="KW-1185">Reference proteome</keyword>
<dbReference type="InterPro" id="IPR001907">
    <property type="entry name" value="ClpP"/>
</dbReference>
<dbReference type="InterPro" id="IPR033135">
    <property type="entry name" value="ClpP_His_AS"/>
</dbReference>
<dbReference type="Proteomes" id="UP000615580">
    <property type="component" value="Unassembled WGS sequence"/>
</dbReference>
<name>A0ABS0LFN1_9CORY</name>
<evidence type="ECO:0000313" key="9">
    <source>
        <dbReference type="EMBL" id="MBG9355446.1"/>
    </source>
</evidence>
<dbReference type="SUPFAM" id="SSF52096">
    <property type="entry name" value="ClpP/crotonase"/>
    <property type="match status" value="1"/>
</dbReference>
<keyword evidence="2" id="KW-0963">Cytoplasm</keyword>
<comment type="caution">
    <text evidence="9">The sequence shown here is derived from an EMBL/GenBank/DDBJ whole genome shotgun (WGS) entry which is preliminary data.</text>
</comment>
<dbReference type="GO" id="GO:0008233">
    <property type="term" value="F:peptidase activity"/>
    <property type="evidence" value="ECO:0007669"/>
    <property type="project" value="UniProtKB-KW"/>
</dbReference>
<dbReference type="PANTHER" id="PTHR10381">
    <property type="entry name" value="ATP-DEPENDENT CLP PROTEASE PROTEOLYTIC SUBUNIT"/>
    <property type="match status" value="1"/>
</dbReference>
<protein>
    <recommendedName>
        <fullName evidence="8">ATP-dependent Clp protease proteolytic subunit</fullName>
    </recommendedName>
</protein>
<evidence type="ECO:0000256" key="6">
    <source>
        <dbReference type="ARBA" id="ARBA00034021"/>
    </source>
</evidence>
<evidence type="ECO:0000313" key="10">
    <source>
        <dbReference type="Proteomes" id="UP000615580"/>
    </source>
</evidence>
<evidence type="ECO:0000256" key="5">
    <source>
        <dbReference type="ARBA" id="ARBA00022825"/>
    </source>
</evidence>
<evidence type="ECO:0000256" key="7">
    <source>
        <dbReference type="PROSITE-ProRule" id="PRU10086"/>
    </source>
</evidence>
<dbReference type="GO" id="GO:0006508">
    <property type="term" value="P:proteolysis"/>
    <property type="evidence" value="ECO:0007669"/>
    <property type="project" value="UniProtKB-KW"/>
</dbReference>
<dbReference type="PRINTS" id="PR00127">
    <property type="entry name" value="CLPPROTEASEP"/>
</dbReference>
<comment type="similarity">
    <text evidence="1 8">Belongs to the peptidase S14 family.</text>
</comment>
<dbReference type="Gene3D" id="3.90.226.10">
    <property type="entry name" value="2-enoyl-CoA Hydratase, Chain A, domain 1"/>
    <property type="match status" value="1"/>
</dbReference>
<dbReference type="PANTHER" id="PTHR10381:SF70">
    <property type="entry name" value="ATP-DEPENDENT CLP PROTEASE PROTEOLYTIC SUBUNIT"/>
    <property type="match status" value="1"/>
</dbReference>
<dbReference type="CDD" id="cd07017">
    <property type="entry name" value="S14_ClpP_2"/>
    <property type="match status" value="1"/>
</dbReference>
<comment type="catalytic activity">
    <reaction evidence="6 7">
        <text>Hydrolysis of proteins to small peptides in the presence of ATP and magnesium. alpha-casein is the usual test substrate. In the absence of ATP, only oligopeptides shorter than five residues are hydrolyzed (such as succinyl-Leu-Tyr-|-NHMec, and Leu-Tyr-Leu-|-Tyr-Trp, in which cleavage of the -Tyr-|-Leu- and -Tyr-|-Trp bonds also occurs).</text>
        <dbReference type="EC" id="3.4.21.92"/>
    </reaction>
</comment>
<feature type="active site" evidence="7">
    <location>
        <position position="73"/>
    </location>
</feature>
<dbReference type="EMBL" id="JADQUG010000104">
    <property type="protein sequence ID" value="MBG9355446.1"/>
    <property type="molecule type" value="Genomic_DNA"/>
</dbReference>
<gene>
    <name evidence="9" type="ORF">I4J41_13265</name>
</gene>
<keyword evidence="5" id="KW-0720">Serine protease</keyword>
<keyword evidence="4" id="KW-0378">Hydrolase</keyword>
<evidence type="ECO:0000256" key="2">
    <source>
        <dbReference type="ARBA" id="ARBA00022490"/>
    </source>
</evidence>
<evidence type="ECO:0000256" key="4">
    <source>
        <dbReference type="ARBA" id="ARBA00022801"/>
    </source>
</evidence>
<dbReference type="Pfam" id="PF00574">
    <property type="entry name" value="CLP_protease"/>
    <property type="match status" value="1"/>
</dbReference>
<evidence type="ECO:0000256" key="3">
    <source>
        <dbReference type="ARBA" id="ARBA00022670"/>
    </source>
</evidence>
<accession>A0ABS0LFN1</accession>
<dbReference type="PROSITE" id="PS00382">
    <property type="entry name" value="CLP_PROTEASE_HIS"/>
    <property type="match status" value="1"/>
</dbReference>
<dbReference type="InterPro" id="IPR023562">
    <property type="entry name" value="ClpP/TepA"/>
</dbReference>
<evidence type="ECO:0000256" key="1">
    <source>
        <dbReference type="ARBA" id="ARBA00007039"/>
    </source>
</evidence>
<dbReference type="RefSeq" id="WP_088266333.1">
    <property type="nucleotide sequence ID" value="NZ_CP157825.1"/>
</dbReference>
<evidence type="ECO:0000256" key="8">
    <source>
        <dbReference type="RuleBase" id="RU003567"/>
    </source>
</evidence>
<reference evidence="9 10" key="1">
    <citation type="journal article" date="2020" name="J. Clin. Microbiol.">
        <title>Assessing the Genetic Diversity of Austrian Corynebacterium diphtheriae Clinical Isolates, 2011-2019.</title>
        <authorList>
            <person name="Schaeffer J."/>
            <person name="Huhulescu S."/>
            <person name="Stoeger A."/>
            <person name="Allerberger F."/>
            <person name="Ruppitsch W."/>
        </authorList>
    </citation>
    <scope>NUCLEOTIDE SEQUENCE [LARGE SCALE GENOMIC DNA]</scope>
    <source>
        <strain evidence="9 10">04-17</strain>
    </source>
</reference>
<proteinExistence type="inferred from homology"/>